<name>A0A2W4WGI1_9CYAN</name>
<proteinExistence type="predicted"/>
<evidence type="ECO:0000313" key="3">
    <source>
        <dbReference type="Proteomes" id="UP000249081"/>
    </source>
</evidence>
<evidence type="ECO:0000259" key="1">
    <source>
        <dbReference type="Pfam" id="PF01939"/>
    </source>
</evidence>
<dbReference type="InterPro" id="IPR011856">
    <property type="entry name" value="tRNA_endonuc-like_dom_sf"/>
</dbReference>
<organism evidence="2 3">
    <name type="scientific">Shackletoniella antarctica</name>
    <dbReference type="NCBI Taxonomy" id="268115"/>
    <lineage>
        <taxon>Bacteria</taxon>
        <taxon>Bacillati</taxon>
        <taxon>Cyanobacteriota</taxon>
        <taxon>Cyanophyceae</taxon>
        <taxon>Oculatellales</taxon>
        <taxon>Oculatellaceae</taxon>
        <taxon>Shackletoniella</taxon>
    </lineage>
</organism>
<dbReference type="GO" id="GO:0003676">
    <property type="term" value="F:nucleic acid binding"/>
    <property type="evidence" value="ECO:0007669"/>
    <property type="project" value="InterPro"/>
</dbReference>
<protein>
    <submittedName>
        <fullName evidence="2">Recombinase RecB</fullName>
    </submittedName>
</protein>
<gene>
    <name evidence="2" type="ORF">DCF17_05675</name>
</gene>
<dbReference type="Gene3D" id="3.40.1350.10">
    <property type="match status" value="1"/>
</dbReference>
<dbReference type="EMBL" id="QBMN01000027">
    <property type="protein sequence ID" value="PZO43562.1"/>
    <property type="molecule type" value="Genomic_DNA"/>
</dbReference>
<evidence type="ECO:0000313" key="2">
    <source>
        <dbReference type="EMBL" id="PZO43562.1"/>
    </source>
</evidence>
<sequence length="330" mass="38576">MAIIQSGGSWQFSSEYELEETVWKNLKTLLNLTPFKRQYSVRGQFCDILALDAQQRLVIIELKNTEDRYVVQQLTRYYDALREEKPFQSDVNLEAPIRLIAIAPIFHRDTLVDCKYNALEFELYTFNIASKNNALRLQLNHSKLNESRSIRLSQIPDSSKSSATTEIPEPPRKLLNWLSHSSKSEFDGFLQSRQQILSFDSRMKEIVEPQRIIYGRGKTKPCAEIRMIKFINDKEPALFLWLPDLEDKPHVLRMQLGIDKTWKKVAAIGYSPSSTKIRRVWNFPQCIEYMKRIRYKDSLRLYKKVMSADGKVCLPSKLVSLALETWKARF</sequence>
<accession>A0A2W4WGI1</accession>
<dbReference type="Pfam" id="PF01939">
    <property type="entry name" value="NucS_C"/>
    <property type="match status" value="1"/>
</dbReference>
<dbReference type="InterPro" id="IPR048301">
    <property type="entry name" value="NucS_C"/>
</dbReference>
<comment type="caution">
    <text evidence="2">The sequence shown here is derived from an EMBL/GenBank/DDBJ whole genome shotgun (WGS) entry which is preliminary data.</text>
</comment>
<feature type="domain" description="Endonuclease NucS C-terminal" evidence="1">
    <location>
        <begin position="17"/>
        <end position="85"/>
    </location>
</feature>
<dbReference type="AlphaFoldDB" id="A0A2W4WGI1"/>
<reference evidence="3" key="1">
    <citation type="submission" date="2018-04" db="EMBL/GenBank/DDBJ databases">
        <authorList>
            <person name="Cornet L."/>
        </authorList>
    </citation>
    <scope>NUCLEOTIDE SEQUENCE [LARGE SCALE GENOMIC DNA]</scope>
</reference>
<dbReference type="Proteomes" id="UP000249081">
    <property type="component" value="Unassembled WGS sequence"/>
</dbReference>
<reference evidence="2 3" key="2">
    <citation type="submission" date="2018-06" db="EMBL/GenBank/DDBJ databases">
        <title>Metagenomic assembly of (sub)arctic Cyanobacteria and their associated microbiome from non-axenic cultures.</title>
        <authorList>
            <person name="Baurain D."/>
        </authorList>
    </citation>
    <scope>NUCLEOTIDE SEQUENCE [LARGE SCALE GENOMIC DNA]</scope>
    <source>
        <strain evidence="2">ULC041bin1</strain>
    </source>
</reference>
<dbReference type="GO" id="GO:0004519">
    <property type="term" value="F:endonuclease activity"/>
    <property type="evidence" value="ECO:0007669"/>
    <property type="project" value="InterPro"/>
</dbReference>